<proteinExistence type="predicted"/>
<evidence type="ECO:0000313" key="2">
    <source>
        <dbReference type="Proteomes" id="UP000250918"/>
    </source>
</evidence>
<name>A0A855XAD8_9BACT</name>
<reference evidence="1 2" key="1">
    <citation type="journal article" date="2018" name="ISME J.">
        <title>A methanotrophic archaeon couples anaerobic oxidation of methane to Fe(III) reduction.</title>
        <authorList>
            <person name="Cai C."/>
            <person name="Leu A.O."/>
            <person name="Xie G.J."/>
            <person name="Guo J."/>
            <person name="Feng Y."/>
            <person name="Zhao J.X."/>
            <person name="Tyson G.W."/>
            <person name="Yuan Z."/>
            <person name="Hu S."/>
        </authorList>
    </citation>
    <scope>NUCLEOTIDE SEQUENCE [LARGE SCALE GENOMIC DNA]</scope>
    <source>
        <strain evidence="1">FeB_12</strain>
    </source>
</reference>
<organism evidence="1 2">
    <name type="scientific">candidate division GN15 bacterium</name>
    <dbReference type="NCBI Taxonomy" id="2072418"/>
    <lineage>
        <taxon>Bacteria</taxon>
        <taxon>candidate division GN15</taxon>
    </lineage>
</organism>
<sequence>MYVKDIVKAVINRASQPKDGVWQADGYSRYVNRQGGNAAVHLGFTAEQLQAERDDLNPDKERLNSGPEAFTYFVRSAGNGIHLLGGFDAFGDKAYFTVALEGRQTSRVVIADRLPDA</sequence>
<dbReference type="AlphaFoldDB" id="A0A855XAD8"/>
<feature type="non-terminal residue" evidence="1">
    <location>
        <position position="117"/>
    </location>
</feature>
<gene>
    <name evidence="1" type="ORF">C3F09_03190</name>
</gene>
<comment type="caution">
    <text evidence="1">The sequence shown here is derived from an EMBL/GenBank/DDBJ whole genome shotgun (WGS) entry which is preliminary data.</text>
</comment>
<dbReference type="Proteomes" id="UP000250918">
    <property type="component" value="Unassembled WGS sequence"/>
</dbReference>
<accession>A0A855XAD8</accession>
<dbReference type="EMBL" id="PQAP01000021">
    <property type="protein sequence ID" value="PWB74884.1"/>
    <property type="molecule type" value="Genomic_DNA"/>
</dbReference>
<protein>
    <submittedName>
        <fullName evidence="1">Uncharacterized protein</fullName>
    </submittedName>
</protein>
<evidence type="ECO:0000313" key="1">
    <source>
        <dbReference type="EMBL" id="PWB74884.1"/>
    </source>
</evidence>